<comment type="caution">
    <text evidence="3">The sequence shown here is derived from an EMBL/GenBank/DDBJ whole genome shotgun (WGS) entry which is preliminary data.</text>
</comment>
<gene>
    <name evidence="3" type="ORF">I2501_16855</name>
</gene>
<dbReference type="EMBL" id="JADPRT010000006">
    <property type="protein sequence ID" value="MBF9069697.1"/>
    <property type="molecule type" value="Genomic_DNA"/>
</dbReference>
<reference evidence="3" key="1">
    <citation type="submission" date="2020-11" db="EMBL/GenBank/DDBJ databases">
        <title>Isolation and identification of active actinomycetes.</title>
        <authorList>
            <person name="Yu B."/>
        </authorList>
    </citation>
    <scope>NUCLEOTIDE SEQUENCE</scope>
    <source>
        <strain evidence="3">NEAU-YB345</strain>
    </source>
</reference>
<dbReference type="RefSeq" id="WP_196194865.1">
    <property type="nucleotide sequence ID" value="NZ_JADPRT010000006.1"/>
</dbReference>
<dbReference type="Gene3D" id="2.40.480.10">
    <property type="entry name" value="Allene oxide cyclase-like"/>
    <property type="match status" value="1"/>
</dbReference>
<keyword evidence="4" id="KW-1185">Reference proteome</keyword>
<evidence type="ECO:0000313" key="3">
    <source>
        <dbReference type="EMBL" id="MBF9069697.1"/>
    </source>
</evidence>
<evidence type="ECO:0000256" key="2">
    <source>
        <dbReference type="SAM" id="SignalP"/>
    </source>
</evidence>
<dbReference type="InterPro" id="IPR044859">
    <property type="entry name" value="Allene_oxi_cyc_Dirigent"/>
</dbReference>
<evidence type="ECO:0008006" key="5">
    <source>
        <dbReference type="Google" id="ProtNLM"/>
    </source>
</evidence>
<accession>A0A931B5B9</accession>
<feature type="signal peptide" evidence="2">
    <location>
        <begin position="1"/>
        <end position="25"/>
    </location>
</feature>
<feature type="region of interest" description="Disordered" evidence="1">
    <location>
        <begin position="31"/>
        <end position="67"/>
    </location>
</feature>
<protein>
    <recommendedName>
        <fullName evidence="5">Dirigent-like protein</fullName>
    </recommendedName>
</protein>
<proteinExistence type="predicted"/>
<evidence type="ECO:0000256" key="1">
    <source>
        <dbReference type="SAM" id="MobiDB-lite"/>
    </source>
</evidence>
<dbReference type="Proteomes" id="UP000657385">
    <property type="component" value="Unassembled WGS sequence"/>
</dbReference>
<evidence type="ECO:0000313" key="4">
    <source>
        <dbReference type="Proteomes" id="UP000657385"/>
    </source>
</evidence>
<keyword evidence="2" id="KW-0732">Signal</keyword>
<sequence>MRSHSRYPRYTAAAAALAAGAFVLAAGSASSTPNASDSSTSATSSTAYPSSSMTSSSSMPAPSSSTSGSGVTVTLHLYSVQEMSNLYTPDGTVVTNPSTAPTLGSYVVSTNTDYTGTQASHGSAVVATDHLYCLITKAPATATCSAQIAMVDGSMLISDNSTQNLATSQNSTAPMTFPITNGTGRLAGAHGTVTVTPIANSGNANFTVTYTK</sequence>
<organism evidence="3 4">
    <name type="scientific">Streptacidiphilus fuscans</name>
    <dbReference type="NCBI Taxonomy" id="2789292"/>
    <lineage>
        <taxon>Bacteria</taxon>
        <taxon>Bacillati</taxon>
        <taxon>Actinomycetota</taxon>
        <taxon>Actinomycetes</taxon>
        <taxon>Kitasatosporales</taxon>
        <taxon>Streptomycetaceae</taxon>
        <taxon>Streptacidiphilus</taxon>
    </lineage>
</organism>
<feature type="chain" id="PRO_5039137807" description="Dirigent-like protein" evidence="2">
    <location>
        <begin position="26"/>
        <end position="212"/>
    </location>
</feature>
<dbReference type="AlphaFoldDB" id="A0A931B5B9"/>
<name>A0A931B5B9_9ACTN</name>